<keyword evidence="2" id="KW-0813">Transport</keyword>
<dbReference type="SUPFAM" id="SSF103481">
    <property type="entry name" value="Multidrug resistance efflux transporter EmrE"/>
    <property type="match status" value="1"/>
</dbReference>
<accession>A0A5S9PRL5</accession>
<proteinExistence type="inferred from homology"/>
<dbReference type="PANTHER" id="PTHR30561">
    <property type="entry name" value="SMR FAMILY PROTON-DEPENDENT DRUG EFFLUX TRANSPORTER SUGE"/>
    <property type="match status" value="1"/>
</dbReference>
<keyword evidence="3" id="KW-1003">Cell membrane</keyword>
<evidence type="ECO:0000256" key="9">
    <source>
        <dbReference type="RuleBase" id="RU003942"/>
    </source>
</evidence>
<sequence length="106" mass="11083">MSWVVLLLAGLFEIGWAIGLKYSDGFTRLYPSIFTVVSMAISLGLLSLALKQLPLGTAYAIWVGIGAVGTAIVGMVWLGESMAPMRLISLAVVVIGLAGLKLSSVS</sequence>
<dbReference type="EMBL" id="CACSIO010000012">
    <property type="protein sequence ID" value="CAA0106923.1"/>
    <property type="molecule type" value="Genomic_DNA"/>
</dbReference>
<evidence type="ECO:0000256" key="2">
    <source>
        <dbReference type="ARBA" id="ARBA00022448"/>
    </source>
</evidence>
<dbReference type="Proteomes" id="UP000441399">
    <property type="component" value="Unassembled WGS sequence"/>
</dbReference>
<dbReference type="PANTHER" id="PTHR30561:SF0">
    <property type="entry name" value="GUANIDINIUM EXPORTER"/>
    <property type="match status" value="1"/>
</dbReference>
<dbReference type="OrthoDB" id="9808638at2"/>
<reference evidence="11 12" key="1">
    <citation type="submission" date="2019-11" db="EMBL/GenBank/DDBJ databases">
        <authorList>
            <person name="Holert J."/>
        </authorList>
    </citation>
    <scope>NUCLEOTIDE SEQUENCE [LARGE SCALE GENOMIC DNA]</scope>
    <source>
        <strain evidence="11">SB11_3</strain>
    </source>
</reference>
<evidence type="ECO:0000256" key="4">
    <source>
        <dbReference type="ARBA" id="ARBA00022692"/>
    </source>
</evidence>
<evidence type="ECO:0000256" key="6">
    <source>
        <dbReference type="ARBA" id="ARBA00023136"/>
    </source>
</evidence>
<dbReference type="Pfam" id="PF00893">
    <property type="entry name" value="Multi_Drug_Res"/>
    <property type="match status" value="1"/>
</dbReference>
<dbReference type="FunFam" id="1.10.3730.20:FF:000001">
    <property type="entry name" value="Quaternary ammonium compound resistance transporter SugE"/>
    <property type="match status" value="1"/>
</dbReference>
<dbReference type="InterPro" id="IPR000390">
    <property type="entry name" value="Small_drug/metabolite_transptr"/>
</dbReference>
<evidence type="ECO:0000313" key="11">
    <source>
        <dbReference type="EMBL" id="CAA0106923.1"/>
    </source>
</evidence>
<dbReference type="InterPro" id="IPR045324">
    <property type="entry name" value="Small_multidrug_res"/>
</dbReference>
<comment type="subcellular location">
    <subcellularLocation>
        <location evidence="1 9">Cell membrane</location>
        <topology evidence="1 9">Multi-pass membrane protein</topology>
    </subcellularLocation>
</comment>
<dbReference type="NCBIfam" id="NF008512">
    <property type="entry name" value="PRK11431.1"/>
    <property type="match status" value="1"/>
</dbReference>
<evidence type="ECO:0000256" key="10">
    <source>
        <dbReference type="SAM" id="Phobius"/>
    </source>
</evidence>
<evidence type="ECO:0000256" key="8">
    <source>
        <dbReference type="ARBA" id="ARBA00039168"/>
    </source>
</evidence>
<feature type="transmembrane region" description="Helical" evidence="10">
    <location>
        <begin position="33"/>
        <end position="50"/>
    </location>
</feature>
<evidence type="ECO:0000256" key="7">
    <source>
        <dbReference type="ARBA" id="ARBA00038151"/>
    </source>
</evidence>
<organism evidence="11 12">
    <name type="scientific">BD1-7 clade bacterium</name>
    <dbReference type="NCBI Taxonomy" id="2029982"/>
    <lineage>
        <taxon>Bacteria</taxon>
        <taxon>Pseudomonadati</taxon>
        <taxon>Pseudomonadota</taxon>
        <taxon>Gammaproteobacteria</taxon>
        <taxon>Cellvibrionales</taxon>
        <taxon>Spongiibacteraceae</taxon>
        <taxon>BD1-7 clade</taxon>
    </lineage>
</organism>
<evidence type="ECO:0000256" key="3">
    <source>
        <dbReference type="ARBA" id="ARBA00022475"/>
    </source>
</evidence>
<evidence type="ECO:0000313" key="12">
    <source>
        <dbReference type="Proteomes" id="UP000441399"/>
    </source>
</evidence>
<feature type="transmembrane region" description="Helical" evidence="10">
    <location>
        <begin position="57"/>
        <end position="77"/>
    </location>
</feature>
<dbReference type="InterPro" id="IPR037185">
    <property type="entry name" value="EmrE-like"/>
</dbReference>
<dbReference type="AlphaFoldDB" id="A0A5S9PRL5"/>
<name>A0A5S9PRL5_9GAMM</name>
<dbReference type="GO" id="GO:0005886">
    <property type="term" value="C:plasma membrane"/>
    <property type="evidence" value="ECO:0007669"/>
    <property type="project" value="UniProtKB-SubCell"/>
</dbReference>
<protein>
    <recommendedName>
        <fullName evidence="8">Guanidinium exporter</fullName>
    </recommendedName>
</protein>
<evidence type="ECO:0000256" key="1">
    <source>
        <dbReference type="ARBA" id="ARBA00004651"/>
    </source>
</evidence>
<dbReference type="Gene3D" id="1.10.3730.20">
    <property type="match status" value="1"/>
</dbReference>
<keyword evidence="4 9" id="KW-0812">Transmembrane</keyword>
<evidence type="ECO:0000256" key="5">
    <source>
        <dbReference type="ARBA" id="ARBA00022989"/>
    </source>
</evidence>
<feature type="transmembrane region" description="Helical" evidence="10">
    <location>
        <begin position="83"/>
        <end position="100"/>
    </location>
</feature>
<keyword evidence="6 10" id="KW-0472">Membrane</keyword>
<keyword evidence="5 10" id="KW-1133">Transmembrane helix</keyword>
<comment type="similarity">
    <text evidence="7">Belongs to the drug/metabolite transporter (DMT) superfamily. Small multidrug resistance (SMR) (TC 2.A.7.1) family. Gdx/SugE subfamily.</text>
</comment>
<gene>
    <name evidence="11" type="primary">sugE</name>
    <name evidence="11" type="ORF">OPDIPICF_01123</name>
</gene>
<dbReference type="GO" id="GO:0022857">
    <property type="term" value="F:transmembrane transporter activity"/>
    <property type="evidence" value="ECO:0007669"/>
    <property type="project" value="InterPro"/>
</dbReference>
<dbReference type="GO" id="GO:1990961">
    <property type="term" value="P:xenobiotic detoxification by transmembrane export across the plasma membrane"/>
    <property type="evidence" value="ECO:0007669"/>
    <property type="project" value="UniProtKB-ARBA"/>
</dbReference>
<keyword evidence="12" id="KW-1185">Reference proteome</keyword>